<feature type="transmembrane region" description="Helical" evidence="6">
    <location>
        <begin position="351"/>
        <end position="374"/>
    </location>
</feature>
<accession>A0A2W5MVF6</accession>
<feature type="transmembrane region" description="Helical" evidence="6">
    <location>
        <begin position="408"/>
        <end position="426"/>
    </location>
</feature>
<feature type="transmembrane region" description="Helical" evidence="6">
    <location>
        <begin position="163"/>
        <end position="181"/>
    </location>
</feature>
<dbReference type="AlphaFoldDB" id="A0A2W5MVF6"/>
<comment type="caution">
    <text evidence="7">The sequence shown here is derived from an EMBL/GenBank/DDBJ whole genome shotgun (WGS) entry which is preliminary data.</text>
</comment>
<name>A0A2W5MVF6_SPHMC</name>
<evidence type="ECO:0000256" key="4">
    <source>
        <dbReference type="ARBA" id="ARBA00022989"/>
    </source>
</evidence>
<evidence type="ECO:0000313" key="8">
    <source>
        <dbReference type="Proteomes" id="UP000248597"/>
    </source>
</evidence>
<dbReference type="EMBL" id="QFPJ01000025">
    <property type="protein sequence ID" value="PZQ21673.1"/>
    <property type="molecule type" value="Genomic_DNA"/>
</dbReference>
<keyword evidence="5 6" id="KW-0472">Membrane</keyword>
<feature type="transmembrane region" description="Helical" evidence="6">
    <location>
        <begin position="90"/>
        <end position="112"/>
    </location>
</feature>
<organism evidence="7 8">
    <name type="scientific">Sphingopyxis macrogoltabida</name>
    <name type="common">Sphingomonas macrogoltabidus</name>
    <dbReference type="NCBI Taxonomy" id="33050"/>
    <lineage>
        <taxon>Bacteria</taxon>
        <taxon>Pseudomonadati</taxon>
        <taxon>Pseudomonadota</taxon>
        <taxon>Alphaproteobacteria</taxon>
        <taxon>Sphingomonadales</taxon>
        <taxon>Sphingomonadaceae</taxon>
        <taxon>Sphingopyxis</taxon>
    </lineage>
</organism>
<feature type="transmembrane region" description="Helical" evidence="6">
    <location>
        <begin position="381"/>
        <end position="402"/>
    </location>
</feature>
<protein>
    <submittedName>
        <fullName evidence="7">Polysaccharide biosynthesis protein</fullName>
    </submittedName>
</protein>
<evidence type="ECO:0000256" key="5">
    <source>
        <dbReference type="ARBA" id="ARBA00023136"/>
    </source>
</evidence>
<evidence type="ECO:0000256" key="3">
    <source>
        <dbReference type="ARBA" id="ARBA00022692"/>
    </source>
</evidence>
<dbReference type="PANTHER" id="PTHR30250">
    <property type="entry name" value="PST FAMILY PREDICTED COLANIC ACID TRANSPORTER"/>
    <property type="match status" value="1"/>
</dbReference>
<evidence type="ECO:0000256" key="1">
    <source>
        <dbReference type="ARBA" id="ARBA00004651"/>
    </source>
</evidence>
<evidence type="ECO:0000313" key="7">
    <source>
        <dbReference type="EMBL" id="PZQ21673.1"/>
    </source>
</evidence>
<dbReference type="PANTHER" id="PTHR30250:SF31">
    <property type="entry name" value="INNER MEMBRANE PROTEIN YGHQ"/>
    <property type="match status" value="1"/>
</dbReference>
<feature type="transmembrane region" description="Helical" evidence="6">
    <location>
        <begin position="309"/>
        <end position="331"/>
    </location>
</feature>
<dbReference type="InterPro" id="IPR050833">
    <property type="entry name" value="Poly_Biosynth_Transport"/>
</dbReference>
<gene>
    <name evidence="7" type="ORF">DI569_11040</name>
</gene>
<sequence>MTPDSNESHRQIWSFLSKLLKGKLVAGILSLGYFAIAARMLGVHDYGVLLLVHGYAIFVGGVLALSGWHGLVRFGHDALAARDHGGFRKLATFMAGLELGVFLLALCAAALLAPMVGPRLGWPPEATRFAPLYAVAIFATVRMTPNAILQIAGRFDLVGWHQIVMPASRLAGAVILWFAGAGLREFLWVWLISALLEGVSMWLMAAWAWRQMQIERTAVPGTAMPNRVNRGFLGFVLTTNADITLREFGPRVIPLIVGATLGPAAAGLFSVAQRAGLIFEQPAQLLGHASYAVAAKLAAEGRVAESRSAIWKSIGIAMLLAIPLTVVVALLAKPILTLLGGPGFSSASTLLILIVIAKMLQIGAPTLAAALAAMKRPGHSILINLGANIAMLWALPLLLGAFGLEGAGLHMIAQSAVMMAAFALITNKAYRRAARKPGFAG</sequence>
<evidence type="ECO:0000256" key="6">
    <source>
        <dbReference type="SAM" id="Phobius"/>
    </source>
</evidence>
<comment type="subcellular location">
    <subcellularLocation>
        <location evidence="1">Cell membrane</location>
        <topology evidence="1">Multi-pass membrane protein</topology>
    </subcellularLocation>
</comment>
<keyword evidence="3 6" id="KW-0812">Transmembrane</keyword>
<proteinExistence type="predicted"/>
<feature type="transmembrane region" description="Helical" evidence="6">
    <location>
        <begin position="48"/>
        <end position="69"/>
    </location>
</feature>
<reference evidence="7 8" key="1">
    <citation type="submission" date="2017-08" db="EMBL/GenBank/DDBJ databases">
        <title>Infants hospitalized years apart are colonized by the same room-sourced microbial strains.</title>
        <authorList>
            <person name="Brooks B."/>
            <person name="Olm M.R."/>
            <person name="Firek B.A."/>
            <person name="Baker R."/>
            <person name="Thomas B.C."/>
            <person name="Morowitz M.J."/>
            <person name="Banfield J.F."/>
        </authorList>
    </citation>
    <scope>NUCLEOTIDE SEQUENCE [LARGE SCALE GENOMIC DNA]</scope>
    <source>
        <strain evidence="7">S2_005_003_R2_47</strain>
    </source>
</reference>
<keyword evidence="4 6" id="KW-1133">Transmembrane helix</keyword>
<keyword evidence="2" id="KW-1003">Cell membrane</keyword>
<dbReference type="Proteomes" id="UP000248597">
    <property type="component" value="Unassembled WGS sequence"/>
</dbReference>
<feature type="transmembrane region" description="Helical" evidence="6">
    <location>
        <begin position="132"/>
        <end position="151"/>
    </location>
</feature>
<dbReference type="Pfam" id="PF13440">
    <property type="entry name" value="Polysacc_synt_3"/>
    <property type="match status" value="1"/>
</dbReference>
<feature type="transmembrane region" description="Helical" evidence="6">
    <location>
        <begin position="187"/>
        <end position="209"/>
    </location>
</feature>
<feature type="transmembrane region" description="Helical" evidence="6">
    <location>
        <begin position="24"/>
        <end position="42"/>
    </location>
</feature>
<dbReference type="GO" id="GO:0005886">
    <property type="term" value="C:plasma membrane"/>
    <property type="evidence" value="ECO:0007669"/>
    <property type="project" value="UniProtKB-SubCell"/>
</dbReference>
<evidence type="ECO:0000256" key="2">
    <source>
        <dbReference type="ARBA" id="ARBA00022475"/>
    </source>
</evidence>